<dbReference type="PANTHER" id="PTHR30154">
    <property type="entry name" value="LEUCINE-RESPONSIVE REGULATORY PROTEIN"/>
    <property type="match status" value="1"/>
</dbReference>
<dbReference type="SUPFAM" id="SSF46785">
    <property type="entry name" value="Winged helix' DNA-binding domain"/>
    <property type="match status" value="1"/>
</dbReference>
<dbReference type="InterPro" id="IPR011008">
    <property type="entry name" value="Dimeric_a/b-barrel"/>
</dbReference>
<dbReference type="Pfam" id="PF13412">
    <property type="entry name" value="HTH_24"/>
    <property type="match status" value="1"/>
</dbReference>
<proteinExistence type="predicted"/>
<organism evidence="5 6">
    <name type="scientific">Microbacterium resistens</name>
    <dbReference type="NCBI Taxonomy" id="156977"/>
    <lineage>
        <taxon>Bacteria</taxon>
        <taxon>Bacillati</taxon>
        <taxon>Actinomycetota</taxon>
        <taxon>Actinomycetes</taxon>
        <taxon>Micrococcales</taxon>
        <taxon>Microbacteriaceae</taxon>
        <taxon>Microbacterium</taxon>
    </lineage>
</organism>
<dbReference type="EMBL" id="CP082781">
    <property type="protein sequence ID" value="UGS27762.1"/>
    <property type="molecule type" value="Genomic_DNA"/>
</dbReference>
<evidence type="ECO:0000256" key="2">
    <source>
        <dbReference type="ARBA" id="ARBA00023125"/>
    </source>
</evidence>
<protein>
    <submittedName>
        <fullName evidence="5">Lrp/AsnC family transcriptional regulator</fullName>
    </submittedName>
</protein>
<dbReference type="InterPro" id="IPR036390">
    <property type="entry name" value="WH_DNA-bd_sf"/>
</dbReference>
<dbReference type="InterPro" id="IPR036388">
    <property type="entry name" value="WH-like_DNA-bd_sf"/>
</dbReference>
<reference evidence="5 6" key="1">
    <citation type="submission" date="2023-01" db="EMBL/GenBank/DDBJ databases">
        <title>Characterization of estradiol degrading bacteria Microbacterium sp. MZT7 and reveal degrading genes through genome analysis.</title>
        <authorList>
            <person name="Hao P."/>
            <person name="Gao Y."/>
        </authorList>
    </citation>
    <scope>NUCLEOTIDE SEQUENCE [LARGE SCALE GENOMIC DNA]</scope>
    <source>
        <strain evidence="5 6">MZT7</strain>
    </source>
</reference>
<evidence type="ECO:0000313" key="6">
    <source>
        <dbReference type="Proteomes" id="UP001199642"/>
    </source>
</evidence>
<dbReference type="RefSeq" id="WP_219087004.1">
    <property type="nucleotide sequence ID" value="NZ_CP082781.1"/>
</dbReference>
<dbReference type="PROSITE" id="PS50956">
    <property type="entry name" value="HTH_ASNC_2"/>
    <property type="match status" value="1"/>
</dbReference>
<keyword evidence="3" id="KW-0804">Transcription</keyword>
<dbReference type="Gene3D" id="3.30.70.920">
    <property type="match status" value="1"/>
</dbReference>
<dbReference type="SUPFAM" id="SSF54909">
    <property type="entry name" value="Dimeric alpha+beta barrel"/>
    <property type="match status" value="1"/>
</dbReference>
<evidence type="ECO:0000313" key="5">
    <source>
        <dbReference type="EMBL" id="UGS27762.1"/>
    </source>
</evidence>
<dbReference type="Gene3D" id="1.10.10.10">
    <property type="entry name" value="Winged helix-like DNA-binding domain superfamily/Winged helix DNA-binding domain"/>
    <property type="match status" value="1"/>
</dbReference>
<evidence type="ECO:0000256" key="3">
    <source>
        <dbReference type="ARBA" id="ARBA00023163"/>
    </source>
</evidence>
<dbReference type="PANTHER" id="PTHR30154:SF54">
    <property type="entry name" value="POSSIBLE TRANSCRIPTIONAL REGULATORY PROTEIN (PROBABLY LRP_ASNC-FAMILY)"/>
    <property type="match status" value="1"/>
</dbReference>
<dbReference type="InterPro" id="IPR019888">
    <property type="entry name" value="Tscrpt_reg_AsnC-like"/>
</dbReference>
<dbReference type="InterPro" id="IPR000485">
    <property type="entry name" value="AsnC-type_HTH_dom"/>
</dbReference>
<feature type="domain" description="HTH asnC-type" evidence="4">
    <location>
        <begin position="15"/>
        <end position="76"/>
    </location>
</feature>
<dbReference type="Proteomes" id="UP001199642">
    <property type="component" value="Chromosome"/>
</dbReference>
<keyword evidence="2" id="KW-0238">DNA-binding</keyword>
<evidence type="ECO:0000256" key="1">
    <source>
        <dbReference type="ARBA" id="ARBA00023015"/>
    </source>
</evidence>
<gene>
    <name evidence="5" type="ORF">K8F61_06185</name>
</gene>
<dbReference type="Pfam" id="PF01037">
    <property type="entry name" value="AsnC_trans_reg"/>
    <property type="match status" value="1"/>
</dbReference>
<dbReference type="InterPro" id="IPR019887">
    <property type="entry name" value="Tscrpt_reg_AsnC/Lrp_C"/>
</dbReference>
<sequence length="163" mass="17635">MHDGQHPSSSARAPLDDVDLRLLGAYVEHPDSTVKALAAGLGMAESTCAYRLRLLRERGVITGTAVLVDMTRLGRPVQAVIRVRLANHSKSGVEDLFRALQRTSGVLQVFHIAGADDFLVHVAVSDAAALRDIVLEHITVHDVVRATETQLVFERREGVGVLG</sequence>
<dbReference type="SMART" id="SM00344">
    <property type="entry name" value="HTH_ASNC"/>
    <property type="match status" value="1"/>
</dbReference>
<accession>A0ABY3RV93</accession>
<name>A0ABY3RV93_9MICO</name>
<keyword evidence="1" id="KW-0805">Transcription regulation</keyword>
<keyword evidence="6" id="KW-1185">Reference proteome</keyword>
<evidence type="ECO:0000259" key="4">
    <source>
        <dbReference type="PROSITE" id="PS50956"/>
    </source>
</evidence>